<proteinExistence type="predicted"/>
<organism evidence="1 2">
    <name type="scientific">Allostreptomyces psammosilenae</name>
    <dbReference type="NCBI Taxonomy" id="1892865"/>
    <lineage>
        <taxon>Bacteria</taxon>
        <taxon>Bacillati</taxon>
        <taxon>Actinomycetota</taxon>
        <taxon>Actinomycetes</taxon>
        <taxon>Kitasatosporales</taxon>
        <taxon>Streptomycetaceae</taxon>
        <taxon>Allostreptomyces</taxon>
    </lineage>
</organism>
<dbReference type="EMBL" id="JACBZD010000001">
    <property type="protein sequence ID" value="NYI07417.1"/>
    <property type="molecule type" value="Genomic_DNA"/>
</dbReference>
<comment type="caution">
    <text evidence="1">The sequence shown here is derived from an EMBL/GenBank/DDBJ whole genome shotgun (WGS) entry which is preliminary data.</text>
</comment>
<dbReference type="InterPro" id="IPR038056">
    <property type="entry name" value="YjbR-like_sf"/>
</dbReference>
<gene>
    <name evidence="1" type="ORF">FHU37_004360</name>
</gene>
<evidence type="ECO:0008006" key="3">
    <source>
        <dbReference type="Google" id="ProtNLM"/>
    </source>
</evidence>
<keyword evidence="2" id="KW-1185">Reference proteome</keyword>
<sequence>MDVRVDGRGGGGAEADASAEVILAGLRRICLALPETSERVSHGSPAFFVRGKRILAYFADDPSDLALWCPAPPGVQESMVGEEPDRFFVPPYVGQHGWLGVRLSDELDWDELAAIIEEAYRTMAPRRLVARLDAERGGA</sequence>
<reference evidence="1 2" key="1">
    <citation type="submission" date="2020-07" db="EMBL/GenBank/DDBJ databases">
        <title>Sequencing the genomes of 1000 actinobacteria strains.</title>
        <authorList>
            <person name="Klenk H.-P."/>
        </authorList>
    </citation>
    <scope>NUCLEOTIDE SEQUENCE [LARGE SCALE GENOMIC DNA]</scope>
    <source>
        <strain evidence="1 2">DSM 42178</strain>
    </source>
</reference>
<dbReference type="Gene3D" id="3.90.1150.30">
    <property type="match status" value="1"/>
</dbReference>
<protein>
    <recommendedName>
        <fullName evidence="3">Phosphoribosylglycinamide formyltransferase</fullName>
    </recommendedName>
</protein>
<dbReference type="Pfam" id="PF04237">
    <property type="entry name" value="YjbR"/>
    <property type="match status" value="1"/>
</dbReference>
<accession>A0A852ZZZ3</accession>
<dbReference type="AlphaFoldDB" id="A0A852ZZZ3"/>
<dbReference type="Proteomes" id="UP000567795">
    <property type="component" value="Unassembled WGS sequence"/>
</dbReference>
<evidence type="ECO:0000313" key="1">
    <source>
        <dbReference type="EMBL" id="NYI07417.1"/>
    </source>
</evidence>
<dbReference type="InterPro" id="IPR058532">
    <property type="entry name" value="YjbR/MT2646/Rv2570-like"/>
</dbReference>
<name>A0A852ZZZ3_9ACTN</name>
<dbReference type="RefSeq" id="WP_179815831.1">
    <property type="nucleotide sequence ID" value="NZ_JACBZD010000001.1"/>
</dbReference>
<evidence type="ECO:0000313" key="2">
    <source>
        <dbReference type="Proteomes" id="UP000567795"/>
    </source>
</evidence>
<dbReference type="SUPFAM" id="SSF142906">
    <property type="entry name" value="YjbR-like"/>
    <property type="match status" value="1"/>
</dbReference>